<keyword evidence="9" id="KW-0472">Membrane</keyword>
<keyword evidence="12" id="KW-1185">Reference proteome</keyword>
<dbReference type="EMBL" id="JBHTEF010000001">
    <property type="protein sequence ID" value="MFC7580022.1"/>
    <property type="molecule type" value="Genomic_DNA"/>
</dbReference>
<dbReference type="PANTHER" id="PTHR42771:SF2">
    <property type="entry name" value="IRON(3+)-HYDROXAMATE IMPORT ATP-BINDING PROTEIN FHUC"/>
    <property type="match status" value="1"/>
</dbReference>
<keyword evidence="6 11" id="KW-0067">ATP-binding</keyword>
<organism evidence="11 12">
    <name type="scientific">Schaalia naturae</name>
    <dbReference type="NCBI Taxonomy" id="635203"/>
    <lineage>
        <taxon>Bacteria</taxon>
        <taxon>Bacillati</taxon>
        <taxon>Actinomycetota</taxon>
        <taxon>Actinomycetes</taxon>
        <taxon>Actinomycetales</taxon>
        <taxon>Actinomycetaceae</taxon>
        <taxon>Schaalia</taxon>
    </lineage>
</organism>
<name>A0ABW2SIR7_9ACTO</name>
<evidence type="ECO:0000256" key="3">
    <source>
        <dbReference type="ARBA" id="ARBA00022475"/>
    </source>
</evidence>
<dbReference type="InterPro" id="IPR003593">
    <property type="entry name" value="AAA+_ATPase"/>
</dbReference>
<dbReference type="Gene3D" id="3.40.50.300">
    <property type="entry name" value="P-loop containing nucleotide triphosphate hydrolases"/>
    <property type="match status" value="1"/>
</dbReference>
<dbReference type="PANTHER" id="PTHR42771">
    <property type="entry name" value="IRON(3+)-HYDROXAMATE IMPORT ATP-BINDING PROTEIN FHUC"/>
    <property type="match status" value="1"/>
</dbReference>
<evidence type="ECO:0000256" key="1">
    <source>
        <dbReference type="ARBA" id="ARBA00004202"/>
    </source>
</evidence>
<evidence type="ECO:0000256" key="5">
    <source>
        <dbReference type="ARBA" id="ARBA00022741"/>
    </source>
</evidence>
<evidence type="ECO:0000256" key="9">
    <source>
        <dbReference type="ARBA" id="ARBA00023136"/>
    </source>
</evidence>
<evidence type="ECO:0000259" key="10">
    <source>
        <dbReference type="PROSITE" id="PS50893"/>
    </source>
</evidence>
<keyword evidence="3" id="KW-1003">Cell membrane</keyword>
<dbReference type="InterPro" id="IPR017871">
    <property type="entry name" value="ABC_transporter-like_CS"/>
</dbReference>
<evidence type="ECO:0000256" key="4">
    <source>
        <dbReference type="ARBA" id="ARBA00022496"/>
    </source>
</evidence>
<feature type="domain" description="ABC transporter" evidence="10">
    <location>
        <begin position="12"/>
        <end position="249"/>
    </location>
</feature>
<dbReference type="CDD" id="cd03214">
    <property type="entry name" value="ABC_Iron-Siderophores_B12_Hemin"/>
    <property type="match status" value="1"/>
</dbReference>
<evidence type="ECO:0000256" key="2">
    <source>
        <dbReference type="ARBA" id="ARBA00022448"/>
    </source>
</evidence>
<dbReference type="InterPro" id="IPR003439">
    <property type="entry name" value="ABC_transporter-like_ATP-bd"/>
</dbReference>
<comment type="subcellular location">
    <subcellularLocation>
        <location evidence="1">Cell membrane</location>
        <topology evidence="1">Peripheral membrane protein</topology>
    </subcellularLocation>
</comment>
<evidence type="ECO:0000256" key="6">
    <source>
        <dbReference type="ARBA" id="ARBA00022840"/>
    </source>
</evidence>
<keyword evidence="2" id="KW-0813">Transport</keyword>
<dbReference type="InterPro" id="IPR027417">
    <property type="entry name" value="P-loop_NTPase"/>
</dbReference>
<accession>A0ABW2SIR7</accession>
<dbReference type="Proteomes" id="UP001596527">
    <property type="component" value="Unassembled WGS sequence"/>
</dbReference>
<proteinExistence type="predicted"/>
<evidence type="ECO:0000313" key="12">
    <source>
        <dbReference type="Proteomes" id="UP001596527"/>
    </source>
</evidence>
<dbReference type="GO" id="GO:0005524">
    <property type="term" value="F:ATP binding"/>
    <property type="evidence" value="ECO:0007669"/>
    <property type="project" value="UniProtKB-KW"/>
</dbReference>
<evidence type="ECO:0000313" key="11">
    <source>
        <dbReference type="EMBL" id="MFC7580022.1"/>
    </source>
</evidence>
<dbReference type="SUPFAM" id="SSF52540">
    <property type="entry name" value="P-loop containing nucleoside triphosphate hydrolases"/>
    <property type="match status" value="1"/>
</dbReference>
<keyword evidence="5" id="KW-0547">Nucleotide-binding</keyword>
<dbReference type="InterPro" id="IPR051535">
    <property type="entry name" value="Siderophore_ABC-ATPase"/>
</dbReference>
<keyword evidence="8" id="KW-0406">Ion transport</keyword>
<dbReference type="SMART" id="SM00382">
    <property type="entry name" value="AAA"/>
    <property type="match status" value="1"/>
</dbReference>
<sequence>MSTSLDEDASPLRGEGLTLSYGEGRTVSDHLDIAVPDHSFTAVIGPNACGKSTLLRALARLLAPERGAVVLDGRDIRDIPSRTVARRLGLLPQTSHSPAGISVRDLVARGRFPHQSLLRQWSPSDDAAVQRAMAATGVADLADRLVDELSGGQRQRVWLSLVLAQETPLLLLDEPTTFLDITHQLEILDLCRSLHATGRYTLVAVLHDLNLAFRYATHLIVMKDGRVVASGAPEDVVDADLIREVYGVDCLCLPDPVNGRPMIVPLDTTAPIPTAPPSERASA</sequence>
<keyword evidence="7" id="KW-0408">Iron</keyword>
<protein>
    <submittedName>
        <fullName evidence="11">ABC transporter ATP-binding protein</fullName>
    </submittedName>
</protein>
<evidence type="ECO:0000256" key="8">
    <source>
        <dbReference type="ARBA" id="ARBA00023065"/>
    </source>
</evidence>
<keyword evidence="4" id="KW-0410">Iron transport</keyword>
<reference evidence="12" key="1">
    <citation type="journal article" date="2019" name="Int. J. Syst. Evol. Microbiol.">
        <title>The Global Catalogue of Microorganisms (GCM) 10K type strain sequencing project: providing services to taxonomists for standard genome sequencing and annotation.</title>
        <authorList>
            <consortium name="The Broad Institute Genomics Platform"/>
            <consortium name="The Broad Institute Genome Sequencing Center for Infectious Disease"/>
            <person name="Wu L."/>
            <person name="Ma J."/>
        </authorList>
    </citation>
    <scope>NUCLEOTIDE SEQUENCE [LARGE SCALE GENOMIC DNA]</scope>
    <source>
        <strain evidence="12">CCUG 56698</strain>
    </source>
</reference>
<evidence type="ECO:0000256" key="7">
    <source>
        <dbReference type="ARBA" id="ARBA00023004"/>
    </source>
</evidence>
<gene>
    <name evidence="11" type="ORF">ACFQWG_02110</name>
</gene>
<dbReference type="PROSITE" id="PS00211">
    <property type="entry name" value="ABC_TRANSPORTER_1"/>
    <property type="match status" value="1"/>
</dbReference>
<dbReference type="Pfam" id="PF00005">
    <property type="entry name" value="ABC_tran"/>
    <property type="match status" value="1"/>
</dbReference>
<comment type="caution">
    <text evidence="11">The sequence shown here is derived from an EMBL/GenBank/DDBJ whole genome shotgun (WGS) entry which is preliminary data.</text>
</comment>
<dbReference type="PROSITE" id="PS50893">
    <property type="entry name" value="ABC_TRANSPORTER_2"/>
    <property type="match status" value="1"/>
</dbReference>
<dbReference type="RefSeq" id="WP_380971672.1">
    <property type="nucleotide sequence ID" value="NZ_JBHTEF010000001.1"/>
</dbReference>